<feature type="compositionally biased region" description="Basic residues" evidence="1">
    <location>
        <begin position="56"/>
        <end position="68"/>
    </location>
</feature>
<gene>
    <name evidence="2" type="ORF">BDV26DRAFT_259709</name>
</gene>
<name>A0A5N7BC90_9EURO</name>
<evidence type="ECO:0000256" key="1">
    <source>
        <dbReference type="SAM" id="MobiDB-lite"/>
    </source>
</evidence>
<dbReference type="Proteomes" id="UP000326198">
    <property type="component" value="Unassembled WGS sequence"/>
</dbReference>
<evidence type="ECO:0000313" key="3">
    <source>
        <dbReference type="Proteomes" id="UP000326198"/>
    </source>
</evidence>
<accession>A0A5N7BC90</accession>
<feature type="compositionally biased region" description="Basic residues" evidence="1">
    <location>
        <begin position="26"/>
        <end position="48"/>
    </location>
</feature>
<proteinExistence type="predicted"/>
<dbReference type="AlphaFoldDB" id="A0A5N7BC90"/>
<sequence length="68" mass="7703">MITIFSVCGSESSRIERGRFVVSPRRSTKKQIRNSKLKGKKTAPRKGKQLSTACVSKKRPQQNRLTAR</sequence>
<organism evidence="2 3">
    <name type="scientific">Aspergillus bertholletiae</name>
    <dbReference type="NCBI Taxonomy" id="1226010"/>
    <lineage>
        <taxon>Eukaryota</taxon>
        <taxon>Fungi</taxon>
        <taxon>Dikarya</taxon>
        <taxon>Ascomycota</taxon>
        <taxon>Pezizomycotina</taxon>
        <taxon>Eurotiomycetes</taxon>
        <taxon>Eurotiomycetidae</taxon>
        <taxon>Eurotiales</taxon>
        <taxon>Aspergillaceae</taxon>
        <taxon>Aspergillus</taxon>
        <taxon>Aspergillus subgen. Circumdati</taxon>
    </lineage>
</organism>
<evidence type="ECO:0000313" key="2">
    <source>
        <dbReference type="EMBL" id="KAE8379383.1"/>
    </source>
</evidence>
<keyword evidence="3" id="KW-1185">Reference proteome</keyword>
<protein>
    <submittedName>
        <fullName evidence="2">Uncharacterized protein</fullName>
    </submittedName>
</protein>
<feature type="region of interest" description="Disordered" evidence="1">
    <location>
        <begin position="22"/>
        <end position="68"/>
    </location>
</feature>
<dbReference type="EMBL" id="ML736195">
    <property type="protein sequence ID" value="KAE8379383.1"/>
    <property type="molecule type" value="Genomic_DNA"/>
</dbReference>
<reference evidence="2 3" key="1">
    <citation type="submission" date="2019-04" db="EMBL/GenBank/DDBJ databases">
        <title>Friends and foes A comparative genomics studyof 23 Aspergillus species from section Flavi.</title>
        <authorList>
            <consortium name="DOE Joint Genome Institute"/>
            <person name="Kjaerbolling I."/>
            <person name="Vesth T."/>
            <person name="Frisvad J.C."/>
            <person name="Nybo J.L."/>
            <person name="Theobald S."/>
            <person name="Kildgaard S."/>
            <person name="Isbrandt T."/>
            <person name="Kuo A."/>
            <person name="Sato A."/>
            <person name="Lyhne E.K."/>
            <person name="Kogle M.E."/>
            <person name="Wiebenga A."/>
            <person name="Kun R.S."/>
            <person name="Lubbers R.J."/>
            <person name="Makela M.R."/>
            <person name="Barry K."/>
            <person name="Chovatia M."/>
            <person name="Clum A."/>
            <person name="Daum C."/>
            <person name="Haridas S."/>
            <person name="He G."/>
            <person name="LaButti K."/>
            <person name="Lipzen A."/>
            <person name="Mondo S."/>
            <person name="Riley R."/>
            <person name="Salamov A."/>
            <person name="Simmons B.A."/>
            <person name="Magnuson J.K."/>
            <person name="Henrissat B."/>
            <person name="Mortensen U.H."/>
            <person name="Larsen T.O."/>
            <person name="Devries R.P."/>
            <person name="Grigoriev I.V."/>
            <person name="Machida M."/>
            <person name="Baker S.E."/>
            <person name="Andersen M.R."/>
        </authorList>
    </citation>
    <scope>NUCLEOTIDE SEQUENCE [LARGE SCALE GENOMIC DNA]</scope>
    <source>
        <strain evidence="2 3">IBT 29228</strain>
    </source>
</reference>